<comment type="function">
    <text evidence="2 10 12">Catalyzes the transfer of a dimethylallyl group onto the adenine at position 37 in tRNAs that read codons beginning with uridine, leading to the formation of N6-(dimethylallyl)adenosine (i(6)A).</text>
</comment>
<evidence type="ECO:0000256" key="12">
    <source>
        <dbReference type="RuleBase" id="RU003784"/>
    </source>
</evidence>
<organism evidence="14 15">
    <name type="scientific">Brevirhabdus pacifica</name>
    <dbReference type="NCBI Taxonomy" id="1267768"/>
    <lineage>
        <taxon>Bacteria</taxon>
        <taxon>Pseudomonadati</taxon>
        <taxon>Pseudomonadota</taxon>
        <taxon>Alphaproteobacteria</taxon>
        <taxon>Rhodobacterales</taxon>
        <taxon>Paracoccaceae</taxon>
        <taxon>Brevirhabdus</taxon>
    </lineage>
</organism>
<feature type="binding site" evidence="10">
    <location>
        <begin position="15"/>
        <end position="22"/>
    </location>
    <ligand>
        <name>ATP</name>
        <dbReference type="ChEBI" id="CHEBI:30616"/>
    </ligand>
</feature>
<dbReference type="STRING" id="1267768.BV394_02355"/>
<evidence type="ECO:0000313" key="14">
    <source>
        <dbReference type="EMBL" id="APX90913.1"/>
    </source>
</evidence>
<comment type="subunit">
    <text evidence="10">Monomer.</text>
</comment>
<feature type="binding site" evidence="10">
    <location>
        <begin position="17"/>
        <end position="22"/>
    </location>
    <ligand>
        <name>substrate</name>
    </ligand>
</feature>
<proteinExistence type="inferred from homology"/>
<dbReference type="PANTHER" id="PTHR11088">
    <property type="entry name" value="TRNA DIMETHYLALLYLTRANSFERASE"/>
    <property type="match status" value="1"/>
</dbReference>
<dbReference type="EC" id="2.5.1.75" evidence="10"/>
<evidence type="ECO:0000256" key="5">
    <source>
        <dbReference type="ARBA" id="ARBA00022694"/>
    </source>
</evidence>
<sequence length="294" mass="31581">MLRDLPPDRPVLIAGPTASGKSALAARIVREGGGLIVNADALQVYGNWRLLTARPSAGEEAALPHRLYGHVAAGDSYSVGHWLREVAEILEGPNAPRPVVVGGTGLYFRALTEGLAPIPATPADLRAELDARLREEGVAALAAELVREDPATAGGIDLANPKRVQRALEVLRATGRGLRTWQDATPAPLLPIDRVLPIVLSPGRDALNARIDLRFDQMMDQGALEEARANLPGWDPAALSSRAIGAPELIAHLQGEIDLATAVARAKIATHQYAKRQRTWFRARMGNWHPVVPF</sequence>
<comment type="catalytic activity">
    <reaction evidence="9 10 11">
        <text>adenosine(37) in tRNA + dimethylallyl diphosphate = N(6)-dimethylallyladenosine(37) in tRNA + diphosphate</text>
        <dbReference type="Rhea" id="RHEA:26482"/>
        <dbReference type="Rhea" id="RHEA-COMP:10162"/>
        <dbReference type="Rhea" id="RHEA-COMP:10375"/>
        <dbReference type="ChEBI" id="CHEBI:33019"/>
        <dbReference type="ChEBI" id="CHEBI:57623"/>
        <dbReference type="ChEBI" id="CHEBI:74411"/>
        <dbReference type="ChEBI" id="CHEBI:74415"/>
        <dbReference type="EC" id="2.5.1.75"/>
    </reaction>
</comment>
<keyword evidence="5 10" id="KW-0819">tRNA processing</keyword>
<dbReference type="EMBL" id="CP019124">
    <property type="protein sequence ID" value="APX90913.1"/>
    <property type="molecule type" value="Genomic_DNA"/>
</dbReference>
<protein>
    <recommendedName>
        <fullName evidence="10">tRNA dimethylallyltransferase</fullName>
        <ecNumber evidence="10">2.5.1.75</ecNumber>
    </recommendedName>
    <alternativeName>
        <fullName evidence="10">Dimethylallyl diphosphate:tRNA dimethylallyltransferase</fullName>
        <shortName evidence="10">DMAPP:tRNA dimethylallyltransferase</shortName>
        <shortName evidence="10">DMATase</shortName>
    </alternativeName>
    <alternativeName>
        <fullName evidence="10">Isopentenyl-diphosphate:tRNA isopentenyltransferase</fullName>
        <shortName evidence="10">IPP transferase</shortName>
        <shortName evidence="10">IPPT</shortName>
        <shortName evidence="10">IPTase</shortName>
    </alternativeName>
</protein>
<evidence type="ECO:0000256" key="6">
    <source>
        <dbReference type="ARBA" id="ARBA00022741"/>
    </source>
</evidence>
<evidence type="ECO:0000256" key="8">
    <source>
        <dbReference type="ARBA" id="ARBA00022842"/>
    </source>
</evidence>
<keyword evidence="6 10" id="KW-0547">Nucleotide-binding</keyword>
<evidence type="ECO:0000256" key="7">
    <source>
        <dbReference type="ARBA" id="ARBA00022840"/>
    </source>
</evidence>
<keyword evidence="4 10" id="KW-0808">Transferase</keyword>
<dbReference type="AlphaFoldDB" id="A0A1U7DLZ6"/>
<dbReference type="Proteomes" id="UP000187266">
    <property type="component" value="Chromosome"/>
</dbReference>
<dbReference type="SUPFAM" id="SSF52540">
    <property type="entry name" value="P-loop containing nucleoside triphosphate hydrolases"/>
    <property type="match status" value="1"/>
</dbReference>
<dbReference type="HAMAP" id="MF_00185">
    <property type="entry name" value="IPP_trans"/>
    <property type="match status" value="1"/>
</dbReference>
<dbReference type="InterPro" id="IPR018022">
    <property type="entry name" value="IPT"/>
</dbReference>
<comment type="cofactor">
    <cofactor evidence="1 10">
        <name>Mg(2+)</name>
        <dbReference type="ChEBI" id="CHEBI:18420"/>
    </cofactor>
</comment>
<dbReference type="Pfam" id="PF01715">
    <property type="entry name" value="IPPT"/>
    <property type="match status" value="1"/>
</dbReference>
<evidence type="ECO:0000256" key="9">
    <source>
        <dbReference type="ARBA" id="ARBA00049563"/>
    </source>
</evidence>
<feature type="site" description="Interaction with substrate tRNA" evidence="10">
    <location>
        <position position="126"/>
    </location>
</feature>
<name>A0A1U7DLZ6_9RHOB</name>
<gene>
    <name evidence="10" type="primary">miaA</name>
    <name evidence="14" type="ORF">BV394_02355</name>
</gene>
<evidence type="ECO:0000256" key="1">
    <source>
        <dbReference type="ARBA" id="ARBA00001946"/>
    </source>
</evidence>
<dbReference type="GO" id="GO:0052381">
    <property type="term" value="F:tRNA dimethylallyltransferase activity"/>
    <property type="evidence" value="ECO:0007669"/>
    <property type="project" value="UniProtKB-UniRule"/>
</dbReference>
<evidence type="ECO:0000256" key="2">
    <source>
        <dbReference type="ARBA" id="ARBA00003213"/>
    </source>
</evidence>
<reference evidence="14 15" key="1">
    <citation type="submission" date="2017-01" db="EMBL/GenBank/DDBJ databases">
        <title>Genomic analysis of Xuhuaishuia manganoxidans DY6-4.</title>
        <authorList>
            <person name="Wang X."/>
        </authorList>
    </citation>
    <scope>NUCLEOTIDE SEQUENCE [LARGE SCALE GENOMIC DNA]</scope>
    <source>
        <strain evidence="14 15">DY6-4</strain>
    </source>
</reference>
<dbReference type="GO" id="GO:0006400">
    <property type="term" value="P:tRNA modification"/>
    <property type="evidence" value="ECO:0007669"/>
    <property type="project" value="TreeGrafter"/>
</dbReference>
<dbReference type="InterPro" id="IPR027417">
    <property type="entry name" value="P-loop_NTPase"/>
</dbReference>
<keyword evidence="8 10" id="KW-0460">Magnesium</keyword>
<accession>A0A1U7DLZ6</accession>
<feature type="site" description="Interaction with substrate tRNA" evidence="10">
    <location>
        <position position="104"/>
    </location>
</feature>
<dbReference type="PANTHER" id="PTHR11088:SF60">
    <property type="entry name" value="TRNA DIMETHYLALLYLTRANSFERASE"/>
    <property type="match status" value="1"/>
</dbReference>
<dbReference type="InterPro" id="IPR039657">
    <property type="entry name" value="Dimethylallyltransferase"/>
</dbReference>
<comment type="similarity">
    <text evidence="3 10 13">Belongs to the IPP transferase family.</text>
</comment>
<dbReference type="Gene3D" id="1.10.20.140">
    <property type="match status" value="1"/>
</dbReference>
<comment type="caution">
    <text evidence="10">Lacks conserved residue(s) required for the propagation of feature annotation.</text>
</comment>
<keyword evidence="7 10" id="KW-0067">ATP-binding</keyword>
<evidence type="ECO:0000256" key="10">
    <source>
        <dbReference type="HAMAP-Rule" id="MF_00185"/>
    </source>
</evidence>
<evidence type="ECO:0000256" key="13">
    <source>
        <dbReference type="RuleBase" id="RU003785"/>
    </source>
</evidence>
<evidence type="ECO:0000256" key="4">
    <source>
        <dbReference type="ARBA" id="ARBA00022679"/>
    </source>
</evidence>
<dbReference type="GO" id="GO:0005524">
    <property type="term" value="F:ATP binding"/>
    <property type="evidence" value="ECO:0007669"/>
    <property type="project" value="UniProtKB-UniRule"/>
</dbReference>
<evidence type="ECO:0000256" key="3">
    <source>
        <dbReference type="ARBA" id="ARBA00005842"/>
    </source>
</evidence>
<dbReference type="NCBIfam" id="TIGR00174">
    <property type="entry name" value="miaA"/>
    <property type="match status" value="1"/>
</dbReference>
<evidence type="ECO:0000313" key="15">
    <source>
        <dbReference type="Proteomes" id="UP000187266"/>
    </source>
</evidence>
<evidence type="ECO:0000256" key="11">
    <source>
        <dbReference type="RuleBase" id="RU003783"/>
    </source>
</evidence>
<keyword evidence="15" id="KW-1185">Reference proteome</keyword>
<dbReference type="Gene3D" id="3.40.50.300">
    <property type="entry name" value="P-loop containing nucleotide triphosphate hydrolases"/>
    <property type="match status" value="1"/>
</dbReference>